<gene>
    <name evidence="1" type="ORF">L1987_83590</name>
</gene>
<evidence type="ECO:0000313" key="2">
    <source>
        <dbReference type="Proteomes" id="UP001056120"/>
    </source>
</evidence>
<name>A0ACB8YGK1_9ASTR</name>
<accession>A0ACB8YGK1</accession>
<reference evidence="1 2" key="2">
    <citation type="journal article" date="2022" name="Mol. Ecol. Resour.">
        <title>The genomes of chicory, endive, great burdock and yacon provide insights into Asteraceae paleo-polyploidization history and plant inulin production.</title>
        <authorList>
            <person name="Fan W."/>
            <person name="Wang S."/>
            <person name="Wang H."/>
            <person name="Wang A."/>
            <person name="Jiang F."/>
            <person name="Liu H."/>
            <person name="Zhao H."/>
            <person name="Xu D."/>
            <person name="Zhang Y."/>
        </authorList>
    </citation>
    <scope>NUCLEOTIDE SEQUENCE [LARGE SCALE GENOMIC DNA]</scope>
    <source>
        <strain evidence="2">cv. Yunnan</strain>
        <tissue evidence="1">Leaves</tissue>
    </source>
</reference>
<proteinExistence type="predicted"/>
<evidence type="ECO:0000313" key="1">
    <source>
        <dbReference type="EMBL" id="KAI3683090.1"/>
    </source>
</evidence>
<protein>
    <submittedName>
        <fullName evidence="1">Uncharacterized protein</fullName>
    </submittedName>
</protein>
<keyword evidence="2" id="KW-1185">Reference proteome</keyword>
<organism evidence="1 2">
    <name type="scientific">Smallanthus sonchifolius</name>
    <dbReference type="NCBI Taxonomy" id="185202"/>
    <lineage>
        <taxon>Eukaryota</taxon>
        <taxon>Viridiplantae</taxon>
        <taxon>Streptophyta</taxon>
        <taxon>Embryophyta</taxon>
        <taxon>Tracheophyta</taxon>
        <taxon>Spermatophyta</taxon>
        <taxon>Magnoliopsida</taxon>
        <taxon>eudicotyledons</taxon>
        <taxon>Gunneridae</taxon>
        <taxon>Pentapetalae</taxon>
        <taxon>asterids</taxon>
        <taxon>campanulids</taxon>
        <taxon>Asterales</taxon>
        <taxon>Asteraceae</taxon>
        <taxon>Asteroideae</taxon>
        <taxon>Heliantheae alliance</taxon>
        <taxon>Millerieae</taxon>
        <taxon>Smallanthus</taxon>
    </lineage>
</organism>
<dbReference type="EMBL" id="CM042045">
    <property type="protein sequence ID" value="KAI3683090.1"/>
    <property type="molecule type" value="Genomic_DNA"/>
</dbReference>
<dbReference type="Proteomes" id="UP001056120">
    <property type="component" value="Linkage Group LG28"/>
</dbReference>
<comment type="caution">
    <text evidence="1">The sequence shown here is derived from an EMBL/GenBank/DDBJ whole genome shotgun (WGS) entry which is preliminary data.</text>
</comment>
<reference evidence="2" key="1">
    <citation type="journal article" date="2022" name="Mol. Ecol. Resour.">
        <title>The genomes of chicory, endive, great burdock and yacon provide insights into Asteraceae palaeo-polyploidization history and plant inulin production.</title>
        <authorList>
            <person name="Fan W."/>
            <person name="Wang S."/>
            <person name="Wang H."/>
            <person name="Wang A."/>
            <person name="Jiang F."/>
            <person name="Liu H."/>
            <person name="Zhao H."/>
            <person name="Xu D."/>
            <person name="Zhang Y."/>
        </authorList>
    </citation>
    <scope>NUCLEOTIDE SEQUENCE [LARGE SCALE GENOMIC DNA]</scope>
    <source>
        <strain evidence="2">cv. Yunnan</strain>
    </source>
</reference>
<sequence length="84" mass="9249">MSANGPFRLFGDNKPELRFSFVDDSPEKPPIPLPLLPPCLEVLPSQQVLSCEIVCAGLLLLLLICYVSHLDPFAMNKLPWNGAT</sequence>